<sequence length="106" mass="12712">MTPDELATQARDILLSTAQNIIPRKVFKKQIYITEKTLKLIEERRKLKQTGLKQNSTEYKNCSREVKKEIRKDKKQHIVSSYNKIDELRKQGKEREMYNEINIMTR</sequence>
<evidence type="ECO:0000313" key="1">
    <source>
        <dbReference type="EMBL" id="CEK95466.1"/>
    </source>
</evidence>
<dbReference type="EMBL" id="HACG01048601">
    <property type="protein sequence ID" value="CEK95466.1"/>
    <property type="molecule type" value="Transcribed_RNA"/>
</dbReference>
<accession>A0A0B7BSY4</accession>
<gene>
    <name evidence="1" type="primary">ORF207062</name>
</gene>
<organism evidence="1">
    <name type="scientific">Arion vulgaris</name>
    <dbReference type="NCBI Taxonomy" id="1028688"/>
    <lineage>
        <taxon>Eukaryota</taxon>
        <taxon>Metazoa</taxon>
        <taxon>Spiralia</taxon>
        <taxon>Lophotrochozoa</taxon>
        <taxon>Mollusca</taxon>
        <taxon>Gastropoda</taxon>
        <taxon>Heterobranchia</taxon>
        <taxon>Euthyneura</taxon>
        <taxon>Panpulmonata</taxon>
        <taxon>Eupulmonata</taxon>
        <taxon>Stylommatophora</taxon>
        <taxon>Helicina</taxon>
        <taxon>Arionoidea</taxon>
        <taxon>Arionidae</taxon>
        <taxon>Arion</taxon>
    </lineage>
</organism>
<protein>
    <submittedName>
        <fullName evidence="1">Uncharacterized protein</fullName>
    </submittedName>
</protein>
<feature type="non-terminal residue" evidence="1">
    <location>
        <position position="106"/>
    </location>
</feature>
<dbReference type="AlphaFoldDB" id="A0A0B7BSY4"/>
<name>A0A0B7BSY4_9EUPU</name>
<reference evidence="1" key="1">
    <citation type="submission" date="2014-12" db="EMBL/GenBank/DDBJ databases">
        <title>Insight into the proteome of Arion vulgaris.</title>
        <authorList>
            <person name="Aradska J."/>
            <person name="Bulat T."/>
            <person name="Smidak R."/>
            <person name="Sarate P."/>
            <person name="Gangsoo J."/>
            <person name="Sialana F."/>
            <person name="Bilban M."/>
            <person name="Lubec G."/>
        </authorList>
    </citation>
    <scope>NUCLEOTIDE SEQUENCE</scope>
    <source>
        <tissue evidence="1">Skin</tissue>
    </source>
</reference>
<proteinExistence type="predicted"/>